<protein>
    <submittedName>
        <fullName evidence="1">Secreted protein</fullName>
    </submittedName>
</protein>
<evidence type="ECO:0000313" key="1">
    <source>
        <dbReference type="EMBL" id="EMI19300.1"/>
    </source>
</evidence>
<comment type="caution">
    <text evidence="1">The sequence shown here is derived from an EMBL/GenBank/DDBJ whole genome shotgun (WGS) entry which is preliminary data.</text>
</comment>
<evidence type="ECO:0000313" key="2">
    <source>
        <dbReference type="Proteomes" id="UP000011991"/>
    </source>
</evidence>
<dbReference type="Proteomes" id="UP000011991">
    <property type="component" value="Unassembled WGS sequence"/>
</dbReference>
<keyword evidence="2" id="KW-1185">Reference proteome</keyword>
<reference evidence="1 2" key="1">
    <citation type="journal article" date="2013" name="Mar. Genomics">
        <title>Expression of sulfatases in Rhodopirellula baltica and the diversity of sulfatases in the genus Rhodopirellula.</title>
        <authorList>
            <person name="Wegner C.E."/>
            <person name="Richter-Heitmann T."/>
            <person name="Klindworth A."/>
            <person name="Klockow C."/>
            <person name="Richter M."/>
            <person name="Achstetter T."/>
            <person name="Glockner F.O."/>
            <person name="Harder J."/>
        </authorList>
    </citation>
    <scope>NUCLEOTIDE SEQUENCE [LARGE SCALE GENOMIC DNA]</scope>
    <source>
        <strain evidence="1 2">SM1</strain>
    </source>
</reference>
<accession>M5RJ43</accession>
<name>M5RJ43_9BACT</name>
<sequence>MTAQAKAMAAFSFMFMAILALVGTRSLDVYDIIRSLGVVKVGQPSSVYPR</sequence>
<dbReference type="EMBL" id="ANOG01000540">
    <property type="protein sequence ID" value="EMI19300.1"/>
    <property type="molecule type" value="Genomic_DNA"/>
</dbReference>
<gene>
    <name evidence="1" type="ORF">RMSM_03758</name>
</gene>
<dbReference type="AlphaFoldDB" id="M5RJ43"/>
<dbReference type="PATRIC" id="fig|1265738.3.peg.3762"/>
<proteinExistence type="predicted"/>
<organism evidence="1 2">
    <name type="scientific">Rhodopirellula maiorica SM1</name>
    <dbReference type="NCBI Taxonomy" id="1265738"/>
    <lineage>
        <taxon>Bacteria</taxon>
        <taxon>Pseudomonadati</taxon>
        <taxon>Planctomycetota</taxon>
        <taxon>Planctomycetia</taxon>
        <taxon>Pirellulales</taxon>
        <taxon>Pirellulaceae</taxon>
        <taxon>Novipirellula</taxon>
    </lineage>
</organism>